<sequence length="435" mass="51190">MFSELLQPKKQRLIKLAKDILLTENLHESNISYTTSDISSLNQDLQSINSPIRCFNTYISFENTVENVAQIKNKSILELEKKYRQESTPIRLLSYIITHPNSTIQEVSEETFISIPYIYNLKNKINDTSFFKDNNLTLDLTDGKIHISGTHLAIAFFILYFSKYVLSNPADDFKSLLDINIPTDLIFSGSELYHELTALLYPELTEKEKLIEIFTSHYNPCLPTSQREYVGELLLANQSNHFTETALKVLKIFEEYYPQLTSERYPLYIYELYMLYNFFVFQTESIKYYPPQEYFYSDTPTKKALTPYELASYSHISSQLQPLFLEEHTEQAMQFFDYFISLLNSTLIPETLHIHLVLLETDFSYDLLKRSILAYFKEGLVQFVDTPQESDIILCNDFTVFSYDYPIQNIYYFQNFFQELASKKHLNFIMTKVKR</sequence>
<evidence type="ECO:0000259" key="1">
    <source>
        <dbReference type="Pfam" id="PF05043"/>
    </source>
</evidence>
<feature type="domain" description="Mga helix-turn-helix" evidence="1">
    <location>
        <begin position="73"/>
        <end position="159"/>
    </location>
</feature>
<dbReference type="Pfam" id="PF05043">
    <property type="entry name" value="Mga"/>
    <property type="match status" value="1"/>
</dbReference>
<dbReference type="EMBL" id="CP049886">
    <property type="protein sequence ID" value="QIL46866.1"/>
    <property type="molecule type" value="Genomic_DNA"/>
</dbReference>
<evidence type="ECO:0000313" key="3">
    <source>
        <dbReference type="Proteomes" id="UP000500890"/>
    </source>
</evidence>
<name>A0A6G8APD6_9ENTE</name>
<accession>A0A6G8APD6</accession>
<dbReference type="RefSeq" id="WP_166008254.1">
    <property type="nucleotide sequence ID" value="NZ_CP049886.1"/>
</dbReference>
<evidence type="ECO:0000313" key="2">
    <source>
        <dbReference type="EMBL" id="QIL46866.1"/>
    </source>
</evidence>
<protein>
    <recommendedName>
        <fullName evidence="1">Mga helix-turn-helix domain-containing protein</fullName>
    </recommendedName>
</protein>
<dbReference type="AlphaFoldDB" id="A0A6G8APD6"/>
<proteinExistence type="predicted"/>
<keyword evidence="3" id="KW-1185">Reference proteome</keyword>
<dbReference type="Proteomes" id="UP000500890">
    <property type="component" value="Chromosome"/>
</dbReference>
<dbReference type="KEGG" id="vah:G7081_07165"/>
<organism evidence="2 3">
    <name type="scientific">Vagococcus coleopterorum</name>
    <dbReference type="NCBI Taxonomy" id="2714946"/>
    <lineage>
        <taxon>Bacteria</taxon>
        <taxon>Bacillati</taxon>
        <taxon>Bacillota</taxon>
        <taxon>Bacilli</taxon>
        <taxon>Lactobacillales</taxon>
        <taxon>Enterococcaceae</taxon>
        <taxon>Vagococcus</taxon>
    </lineage>
</organism>
<gene>
    <name evidence="2" type="ORF">G7081_07165</name>
</gene>
<reference evidence="2 3" key="1">
    <citation type="submission" date="2020-03" db="EMBL/GenBank/DDBJ databases">
        <title>Vagococcus sp. nov., isolated from beetles.</title>
        <authorList>
            <person name="Hyun D.-W."/>
            <person name="Bae J.-W."/>
        </authorList>
    </citation>
    <scope>NUCLEOTIDE SEQUENCE [LARGE SCALE GENOMIC DNA]</scope>
    <source>
        <strain evidence="2 3">HDW17A</strain>
    </source>
</reference>
<dbReference type="InterPro" id="IPR007737">
    <property type="entry name" value="Mga_HTH"/>
</dbReference>